<evidence type="ECO:0000313" key="1">
    <source>
        <dbReference type="EMBL" id="CAH1194224.1"/>
    </source>
</evidence>
<proteinExistence type="predicted"/>
<protein>
    <recommendedName>
        <fullName evidence="3">Bactofilin</fullName>
    </recommendedName>
</protein>
<evidence type="ECO:0000313" key="2">
    <source>
        <dbReference type="Proteomes" id="UP000838324"/>
    </source>
</evidence>
<sequence>MINRSNLKVLGTSSSLGGYFLEVKVTGECKFAGDVDCQSLSLTGQTAVSGSLRMEKLKMTGELSVKDRIEGGMLRGHGEIQAGNVSVELLKFSGSLEVGGDCEAEELQVSGTLQVKGMLSAETLQLTLYGPCSAAEVGGSTISVKRSKTKTLLHLGQGQDMVFTSGLIEGDDVELQNTHAGTVRGEKVIIGPGCVIQQVEYSDFLEIHKSATVIEQRKYVK</sequence>
<name>A0ABN8G1H3_9BACL</name>
<organism evidence="1 2">
    <name type="scientific">Paenibacillus auburnensis</name>
    <dbReference type="NCBI Taxonomy" id="2905649"/>
    <lineage>
        <taxon>Bacteria</taxon>
        <taxon>Bacillati</taxon>
        <taxon>Bacillota</taxon>
        <taxon>Bacilli</taxon>
        <taxon>Bacillales</taxon>
        <taxon>Paenibacillaceae</taxon>
        <taxon>Paenibacillus</taxon>
    </lineage>
</organism>
<dbReference type="EMBL" id="CAKMMG010000001">
    <property type="protein sequence ID" value="CAH1194224.1"/>
    <property type="molecule type" value="Genomic_DNA"/>
</dbReference>
<comment type="caution">
    <text evidence="1">The sequence shown here is derived from an EMBL/GenBank/DDBJ whole genome shotgun (WGS) entry which is preliminary data.</text>
</comment>
<gene>
    <name evidence="1" type="ORF">PAECIP111892_01479</name>
</gene>
<dbReference type="Proteomes" id="UP000838324">
    <property type="component" value="Unassembled WGS sequence"/>
</dbReference>
<accession>A0ABN8G1H3</accession>
<keyword evidence="2" id="KW-1185">Reference proteome</keyword>
<reference evidence="1" key="1">
    <citation type="submission" date="2022-01" db="EMBL/GenBank/DDBJ databases">
        <authorList>
            <person name="Criscuolo A."/>
        </authorList>
    </citation>
    <scope>NUCLEOTIDE SEQUENCE</scope>
    <source>
        <strain evidence="1">CIP111892</strain>
    </source>
</reference>
<evidence type="ECO:0008006" key="3">
    <source>
        <dbReference type="Google" id="ProtNLM"/>
    </source>
</evidence>